<gene>
    <name evidence="2" type="ordered locus">BMS_0886</name>
</gene>
<organism evidence="2 3">
    <name type="scientific">Halobacteriovorax marinus (strain ATCC BAA-682 / DSM 15412 / SJ)</name>
    <name type="common">Bacteriovorax marinus</name>
    <dbReference type="NCBI Taxonomy" id="862908"/>
    <lineage>
        <taxon>Bacteria</taxon>
        <taxon>Pseudomonadati</taxon>
        <taxon>Bdellovibrionota</taxon>
        <taxon>Bacteriovoracia</taxon>
        <taxon>Bacteriovoracales</taxon>
        <taxon>Halobacteriovoraceae</taxon>
        <taxon>Halobacteriovorax</taxon>
    </lineage>
</organism>
<dbReference type="PATRIC" id="fig|862908.3.peg.844"/>
<dbReference type="eggNOG" id="COG2733">
    <property type="taxonomic scope" value="Bacteria"/>
</dbReference>
<keyword evidence="1" id="KW-1133">Transmembrane helix</keyword>
<keyword evidence="1" id="KW-0472">Membrane</keyword>
<dbReference type="OrthoDB" id="5565224at2"/>
<evidence type="ECO:0000313" key="3">
    <source>
        <dbReference type="Proteomes" id="UP000008963"/>
    </source>
</evidence>
<evidence type="ECO:0000256" key="1">
    <source>
        <dbReference type="SAM" id="Phobius"/>
    </source>
</evidence>
<dbReference type="AlphaFoldDB" id="E1WX76"/>
<dbReference type="KEGG" id="bmx:BMS_0886"/>
<dbReference type="HOGENOM" id="CLU_077507_0_0_7"/>
<dbReference type="EMBL" id="FQ312005">
    <property type="protein sequence ID" value="CBW25777.1"/>
    <property type="molecule type" value="Genomic_DNA"/>
</dbReference>
<protein>
    <submittedName>
        <fullName evidence="2">Membrane protein</fullName>
    </submittedName>
</protein>
<reference evidence="3" key="1">
    <citation type="journal article" date="2013" name="ISME J.">
        <title>A small predatory core genome in the divergent marine Bacteriovorax marinus SJ and the terrestrial Bdellovibrio bacteriovorus.</title>
        <authorList>
            <person name="Crossman L.C."/>
            <person name="Chen H."/>
            <person name="Cerdeno-Tarraga A.M."/>
            <person name="Brooks K."/>
            <person name="Quail M.A."/>
            <person name="Pineiro S.A."/>
            <person name="Hobley L."/>
            <person name="Sockett R.E."/>
            <person name="Bentley S.D."/>
            <person name="Parkhill J."/>
            <person name="Williams H.N."/>
            <person name="Stine O.C."/>
        </authorList>
    </citation>
    <scope>NUCLEOTIDE SEQUENCE [LARGE SCALE GENOMIC DNA]</scope>
    <source>
        <strain evidence="3">ATCC BAA-682 / DSM 15412 / SJ</strain>
    </source>
</reference>
<feature type="transmembrane region" description="Helical" evidence="1">
    <location>
        <begin position="31"/>
        <end position="50"/>
    </location>
</feature>
<feature type="transmembrane region" description="Helical" evidence="1">
    <location>
        <begin position="5"/>
        <end position="25"/>
    </location>
</feature>
<evidence type="ECO:0000313" key="2">
    <source>
        <dbReference type="EMBL" id="CBW25777.1"/>
    </source>
</evidence>
<keyword evidence="1" id="KW-0812">Transmembrane</keyword>
<accession>E1WX76</accession>
<dbReference type="PANTHER" id="PTHR38568">
    <property type="entry name" value="DUF445 DOMAIN-CONTAINING PROTEIN-RELATED"/>
    <property type="match status" value="1"/>
</dbReference>
<keyword evidence="3" id="KW-1185">Reference proteome</keyword>
<name>E1WX76_HALMS</name>
<dbReference type="Proteomes" id="UP000008963">
    <property type="component" value="Chromosome"/>
</dbReference>
<sequence length="232" mass="25947">MNKSLVTNIFSIVLIAIGFVSPVFGEEIKTMGLFSFSGAITNWLAIHMLFEKVPGLYGSGIITERFEDFKSAIKTMMMEQFFTKENFEKFLSSNSSNLIQIEEDSIIQTIDFDKVFNKLKDAIMESQFGSMLAMFGGAAALEPLKPQFEIKFKEIIKEIIEDENFISNLTKSSEGNSSLADNVEGMVDGRLNELTPQMVKEIIQTMIREHLGWLVVWGGVFGAVLGLISTLL</sequence>
<feature type="transmembrane region" description="Helical" evidence="1">
    <location>
        <begin position="211"/>
        <end position="231"/>
    </location>
</feature>
<dbReference type="STRING" id="862908.BMS_0886"/>
<proteinExistence type="predicted"/>
<dbReference type="PANTHER" id="PTHR38568:SF1">
    <property type="entry name" value="DUF445 DOMAIN-CONTAINING PROTEIN"/>
    <property type="match status" value="1"/>
</dbReference>